<gene>
    <name evidence="2" type="primary">cooU</name>
    <name evidence="2" type="ordered locus">Gbem_0068</name>
</gene>
<accession>B5E8B6</accession>
<dbReference type="InterPro" id="IPR037232">
    <property type="entry name" value="NADH_quin_OxRdtase_su_C/D-like"/>
</dbReference>
<organism evidence="2 3">
    <name type="scientific">Citrifermentans bemidjiense (strain ATCC BAA-1014 / DSM 16622 / JCM 12645 / Bem)</name>
    <name type="common">Geobacter bemidjiensis</name>
    <dbReference type="NCBI Taxonomy" id="404380"/>
    <lineage>
        <taxon>Bacteria</taxon>
        <taxon>Pseudomonadati</taxon>
        <taxon>Thermodesulfobacteriota</taxon>
        <taxon>Desulfuromonadia</taxon>
        <taxon>Geobacterales</taxon>
        <taxon>Geobacteraceae</taxon>
        <taxon>Citrifermentans</taxon>
    </lineage>
</organism>
<dbReference type="EMBL" id="CP001124">
    <property type="protein sequence ID" value="ACH37099.1"/>
    <property type="molecule type" value="Genomic_DNA"/>
</dbReference>
<dbReference type="Gene3D" id="3.30.460.80">
    <property type="entry name" value="NADH:ubiquinone oxidoreductase, 30kDa subunit"/>
    <property type="match status" value="1"/>
</dbReference>
<name>B5E8B6_CITBB</name>
<evidence type="ECO:0000313" key="3">
    <source>
        <dbReference type="Proteomes" id="UP000008825"/>
    </source>
</evidence>
<dbReference type="Pfam" id="PF00329">
    <property type="entry name" value="Complex1_30kDa"/>
    <property type="match status" value="1"/>
</dbReference>
<protein>
    <submittedName>
        <fullName evidence="2">Carbon monoxide-induced hydrogenase, CooU subunit</fullName>
    </submittedName>
</protein>
<dbReference type="RefSeq" id="WP_012528509.1">
    <property type="nucleotide sequence ID" value="NC_011146.1"/>
</dbReference>
<proteinExistence type="predicted"/>
<evidence type="ECO:0000259" key="1">
    <source>
        <dbReference type="Pfam" id="PF00329"/>
    </source>
</evidence>
<dbReference type="InterPro" id="IPR001268">
    <property type="entry name" value="NADH_UbQ_OxRdtase_30kDa_su"/>
</dbReference>
<sequence length="175" mass="19174">MTTLIDEVAALLAAAAGEETVATWRRDRKGGLTGWCRLPSADSLLAVGRAIASIQGRLSMVTAYLTEKAREKGGREIAYHFDLDGATLTLTVPLPLEGAQVPSLTPIFRNCDWHERELMELYEIQVVGHPDPRRLFLADSVPDAPFERLIPYSTFTNGAGGKALWEKVLAAKEKP</sequence>
<dbReference type="SUPFAM" id="SSF143243">
    <property type="entry name" value="Nqo5-like"/>
    <property type="match status" value="1"/>
</dbReference>
<keyword evidence="3" id="KW-1185">Reference proteome</keyword>
<dbReference type="OrthoDB" id="9803286at2"/>
<dbReference type="STRING" id="404380.Gbem_0068"/>
<dbReference type="GO" id="GO:0008137">
    <property type="term" value="F:NADH dehydrogenase (ubiquinone) activity"/>
    <property type="evidence" value="ECO:0007669"/>
    <property type="project" value="InterPro"/>
</dbReference>
<evidence type="ECO:0000313" key="2">
    <source>
        <dbReference type="EMBL" id="ACH37099.1"/>
    </source>
</evidence>
<dbReference type="HOGENOM" id="CLU_129201_0_0_7"/>
<dbReference type="eggNOG" id="COG3262">
    <property type="taxonomic scope" value="Bacteria"/>
</dbReference>
<reference evidence="2 3" key="1">
    <citation type="submission" date="2008-07" db="EMBL/GenBank/DDBJ databases">
        <title>Complete sequence of Geobacter bemidjiensis BEM.</title>
        <authorList>
            <consortium name="US DOE Joint Genome Institute"/>
            <person name="Lucas S."/>
            <person name="Copeland A."/>
            <person name="Lapidus A."/>
            <person name="Glavina del Rio T."/>
            <person name="Dalin E."/>
            <person name="Tice H."/>
            <person name="Bruce D."/>
            <person name="Goodwin L."/>
            <person name="Pitluck S."/>
            <person name="Kiss H."/>
            <person name="Brettin T."/>
            <person name="Detter J.C."/>
            <person name="Han C."/>
            <person name="Kuske C.R."/>
            <person name="Schmutz J."/>
            <person name="Larimer F."/>
            <person name="Land M."/>
            <person name="Hauser L."/>
            <person name="Kyrpides N."/>
            <person name="Lykidis A."/>
            <person name="Lovley D."/>
            <person name="Richardson P."/>
        </authorList>
    </citation>
    <scope>NUCLEOTIDE SEQUENCE [LARGE SCALE GENOMIC DNA]</scope>
    <source>
        <strain evidence="3">ATCC BAA-1014 / DSM 16622 / JCM 12645 / Bem</strain>
    </source>
</reference>
<dbReference type="AlphaFoldDB" id="B5E8B6"/>
<dbReference type="Proteomes" id="UP000008825">
    <property type="component" value="Chromosome"/>
</dbReference>
<feature type="domain" description="NADH:ubiquinone oxidoreductase 30kDa subunit" evidence="1">
    <location>
        <begin position="57"/>
        <end position="152"/>
    </location>
</feature>
<dbReference type="KEGG" id="gbm:Gbem_0068"/>
<reference evidence="2 3" key="2">
    <citation type="journal article" date="2010" name="BMC Genomics">
        <title>The genome of Geobacter bemidjiensis, exemplar for the subsurface clade of Geobacter species that predominate in Fe(III)-reducing subsurface environments.</title>
        <authorList>
            <person name="Aklujkar M."/>
            <person name="Young N.D."/>
            <person name="Holmes D."/>
            <person name="Chavan M."/>
            <person name="Risso C."/>
            <person name="Kiss H.E."/>
            <person name="Han C.S."/>
            <person name="Land M.L."/>
            <person name="Lovley D.R."/>
        </authorList>
    </citation>
    <scope>NUCLEOTIDE SEQUENCE [LARGE SCALE GENOMIC DNA]</scope>
    <source>
        <strain evidence="3">ATCC BAA-1014 / DSM 16622 / JCM 12645 / Bem</strain>
    </source>
</reference>